<comment type="subcellular location">
    <subcellularLocation>
        <location evidence="1">Membrane</location>
        <topology evidence="1">Multi-pass membrane protein</topology>
    </subcellularLocation>
</comment>
<accession>C0CHA7</accession>
<dbReference type="PANTHER" id="PTHR47891">
    <property type="entry name" value="TRANSPORTER-RELATED"/>
    <property type="match status" value="1"/>
</dbReference>
<comment type="similarity">
    <text evidence="2">Belongs to the CorA metal ion transporter (MIT) (TC 1.A.35) family.</text>
</comment>
<reference evidence="6 7" key="1">
    <citation type="submission" date="2009-01" db="EMBL/GenBank/DDBJ databases">
        <authorList>
            <person name="Fulton L."/>
            <person name="Clifton S."/>
            <person name="Fulton B."/>
            <person name="Xu J."/>
            <person name="Minx P."/>
            <person name="Pepin K.H."/>
            <person name="Johnson M."/>
            <person name="Bhonagiri V."/>
            <person name="Nash W.E."/>
            <person name="Mardis E.R."/>
            <person name="Wilson R.K."/>
        </authorList>
    </citation>
    <scope>NUCLEOTIDE SEQUENCE [LARGE SCALE GENOMIC DNA]</scope>
    <source>
        <strain evidence="7">DSM 10507 / JCM 14656 / S5a33</strain>
    </source>
</reference>
<keyword evidence="5" id="KW-0472">Membrane</keyword>
<dbReference type="EMBL" id="ACBZ01000006">
    <property type="protein sequence ID" value="EEG50827.1"/>
    <property type="molecule type" value="Genomic_DNA"/>
</dbReference>
<dbReference type="PATRIC" id="fig|476272.21.peg.3226"/>
<dbReference type="SUPFAM" id="SSF143865">
    <property type="entry name" value="CorA soluble domain-like"/>
    <property type="match status" value="1"/>
</dbReference>
<sequence length="316" mass="36308">MSVVIRIFKTVDGAIHQVEEPEEGCWIALTNPTATEIFELSERFQIEVDDLRAPLDEEERSRIEVEDTYTLILVDVPMIEERNEKDWYGTIPLGIIVSEDMIITVCLEDTPVLTRFMEGRVRSFYTYMKTRFILQILHRNASMYLRYLRIIDKKSEQIEEKLHKSTRNRELMELLELEKSLVYFSTSLRSNEVVLEKLLKVESIKKYPDDTDLLEDVIIENKQAMEMANIYSGILNGMMGTFASVISNNLNIVMKALAVITIVMSIPTIVFSAYGMNVKISGMPFADSHWGFLIIILASVIISLVAALILSKKKFF</sequence>
<organism evidence="6 7">
    <name type="scientific">Blautia hydrogenotrophica (strain DSM 10507 / JCM 14656 / S5a33)</name>
    <name type="common">Ruminococcus hydrogenotrophicus</name>
    <dbReference type="NCBI Taxonomy" id="476272"/>
    <lineage>
        <taxon>Bacteria</taxon>
        <taxon>Bacillati</taxon>
        <taxon>Bacillota</taxon>
        <taxon>Clostridia</taxon>
        <taxon>Lachnospirales</taxon>
        <taxon>Lachnospiraceae</taxon>
        <taxon>Blautia</taxon>
    </lineage>
</organism>
<dbReference type="Gene3D" id="3.30.460.20">
    <property type="entry name" value="CorA soluble domain-like"/>
    <property type="match status" value="1"/>
</dbReference>
<evidence type="ECO:0000313" key="6">
    <source>
        <dbReference type="EMBL" id="EEG50827.1"/>
    </source>
</evidence>
<name>C0CHA7_BLAHS</name>
<dbReference type="eggNOG" id="COG0598">
    <property type="taxonomic scope" value="Bacteria"/>
</dbReference>
<reference evidence="6 7" key="2">
    <citation type="submission" date="2009-02" db="EMBL/GenBank/DDBJ databases">
        <title>Draft genome sequence of Blautia hydrogenotrophica DSM 10507 (Ruminococcus hydrogenotrophicus DSM 10507).</title>
        <authorList>
            <person name="Sudarsanam P."/>
            <person name="Ley R."/>
            <person name="Guruge J."/>
            <person name="Turnbaugh P.J."/>
            <person name="Mahowald M."/>
            <person name="Liep D."/>
            <person name="Gordon J."/>
        </authorList>
    </citation>
    <scope>NUCLEOTIDE SEQUENCE [LARGE SCALE GENOMIC DNA]</scope>
    <source>
        <strain evidence="7">DSM 10507 / JCM 14656 / S5a33</strain>
    </source>
</reference>
<dbReference type="GO" id="GO:0016020">
    <property type="term" value="C:membrane"/>
    <property type="evidence" value="ECO:0007669"/>
    <property type="project" value="UniProtKB-SubCell"/>
</dbReference>
<evidence type="ECO:0000313" key="7">
    <source>
        <dbReference type="Proteomes" id="UP000003100"/>
    </source>
</evidence>
<dbReference type="AlphaFoldDB" id="C0CHA7"/>
<keyword evidence="3" id="KW-0812">Transmembrane</keyword>
<dbReference type="PANTHER" id="PTHR47891:SF2">
    <property type="entry name" value="MAGNESIUM AND COBALT TRANSPORTER"/>
    <property type="match status" value="1"/>
</dbReference>
<comment type="caution">
    <text evidence="6">The sequence shown here is derived from an EMBL/GenBank/DDBJ whole genome shotgun (WGS) entry which is preliminary data.</text>
</comment>
<protein>
    <recommendedName>
        <fullName evidence="8">Magnesium transport protein CorA</fullName>
    </recommendedName>
</protein>
<evidence type="ECO:0008006" key="8">
    <source>
        <dbReference type="Google" id="ProtNLM"/>
    </source>
</evidence>
<dbReference type="Gene3D" id="1.20.58.340">
    <property type="entry name" value="Magnesium transport protein CorA, transmembrane region"/>
    <property type="match status" value="2"/>
</dbReference>
<dbReference type="InterPro" id="IPR045863">
    <property type="entry name" value="CorA_TM1_TM2"/>
</dbReference>
<evidence type="ECO:0000256" key="3">
    <source>
        <dbReference type="ARBA" id="ARBA00022692"/>
    </source>
</evidence>
<keyword evidence="4" id="KW-1133">Transmembrane helix</keyword>
<dbReference type="Pfam" id="PF01544">
    <property type="entry name" value="CorA"/>
    <property type="match status" value="1"/>
</dbReference>
<evidence type="ECO:0000256" key="5">
    <source>
        <dbReference type="ARBA" id="ARBA00023136"/>
    </source>
</evidence>
<dbReference type="InterPro" id="IPR002523">
    <property type="entry name" value="MgTranspt_CorA/ZnTranspt_ZntB"/>
</dbReference>
<keyword evidence="7" id="KW-1185">Reference proteome</keyword>
<dbReference type="HOGENOM" id="CLU_007127_8_1_9"/>
<evidence type="ECO:0000256" key="4">
    <source>
        <dbReference type="ARBA" id="ARBA00022989"/>
    </source>
</evidence>
<proteinExistence type="inferred from homology"/>
<dbReference type="InterPro" id="IPR045861">
    <property type="entry name" value="CorA_cytoplasmic_dom"/>
</dbReference>
<gene>
    <name evidence="6" type="ORF">RUMHYD_00220</name>
</gene>
<evidence type="ECO:0000256" key="1">
    <source>
        <dbReference type="ARBA" id="ARBA00004141"/>
    </source>
</evidence>
<dbReference type="InterPro" id="IPR047199">
    <property type="entry name" value="CorA-like"/>
</dbReference>
<dbReference type="GO" id="GO:0046873">
    <property type="term" value="F:metal ion transmembrane transporter activity"/>
    <property type="evidence" value="ECO:0007669"/>
    <property type="project" value="InterPro"/>
</dbReference>
<dbReference type="CDD" id="cd12827">
    <property type="entry name" value="EcCorA_ZntB-like_u2"/>
    <property type="match status" value="1"/>
</dbReference>
<dbReference type="SUPFAM" id="SSF144083">
    <property type="entry name" value="Magnesium transport protein CorA, transmembrane region"/>
    <property type="match status" value="1"/>
</dbReference>
<evidence type="ECO:0000256" key="2">
    <source>
        <dbReference type="ARBA" id="ARBA00009765"/>
    </source>
</evidence>
<dbReference type="Proteomes" id="UP000003100">
    <property type="component" value="Unassembled WGS sequence"/>
</dbReference>